<feature type="transmembrane region" description="Helical" evidence="5">
    <location>
        <begin position="59"/>
        <end position="77"/>
    </location>
</feature>
<evidence type="ECO:0000256" key="1">
    <source>
        <dbReference type="ARBA" id="ARBA00004141"/>
    </source>
</evidence>
<protein>
    <submittedName>
        <fullName evidence="6">DUF4870 domain-containing protein</fullName>
    </submittedName>
</protein>
<keyword evidence="4 5" id="KW-0472">Membrane</keyword>
<evidence type="ECO:0000313" key="6">
    <source>
        <dbReference type="EMBL" id="MBU9711681.1"/>
    </source>
</evidence>
<comment type="subcellular location">
    <subcellularLocation>
        <location evidence="1">Membrane</location>
        <topology evidence="1">Multi-pass membrane protein</topology>
    </subcellularLocation>
</comment>
<organism evidence="6 7">
    <name type="scientific">Evansella tamaricis</name>
    <dbReference type="NCBI Taxonomy" id="2069301"/>
    <lineage>
        <taxon>Bacteria</taxon>
        <taxon>Bacillati</taxon>
        <taxon>Bacillota</taxon>
        <taxon>Bacilli</taxon>
        <taxon>Bacillales</taxon>
        <taxon>Bacillaceae</taxon>
        <taxon>Evansella</taxon>
    </lineage>
</organism>
<name>A0ABS6JDF7_9BACI</name>
<feature type="transmembrane region" description="Helical" evidence="5">
    <location>
        <begin position="261"/>
        <end position="280"/>
    </location>
</feature>
<feature type="transmembrane region" description="Helical" evidence="5">
    <location>
        <begin position="127"/>
        <end position="146"/>
    </location>
</feature>
<evidence type="ECO:0000256" key="3">
    <source>
        <dbReference type="ARBA" id="ARBA00022989"/>
    </source>
</evidence>
<dbReference type="EMBL" id="JAHQCS010000079">
    <property type="protein sequence ID" value="MBU9711681.1"/>
    <property type="molecule type" value="Genomic_DNA"/>
</dbReference>
<dbReference type="RefSeq" id="WP_217065679.1">
    <property type="nucleotide sequence ID" value="NZ_JAHQCS010000079.1"/>
</dbReference>
<accession>A0ABS6JDF7</accession>
<comment type="caution">
    <text evidence="6">The sequence shown here is derived from an EMBL/GenBank/DDBJ whole genome shotgun (WGS) entry which is preliminary data.</text>
</comment>
<sequence>MLQVMTENVHWVFVLFVVGVAVFHGSVYYIKVTKAPNIKGFEKTYKKTFAYDPKWKTKLLLIIALIILLLLIFNNINNFTLLINNFISFALLFLLALGIQMLFSGIGLLLAVFPFYKEGDTAVETNLKVNLFLIISGIPFIVLFLFTRDGVILLTSLVLLFVGLFGYFNIKRIVKKRKRMLENGEIYEDNQPQDLVDSRVDPNNRTSQTLTNRLGGAVSHVLPLLPLPFGNIILTLIYWAIVRTQSDYMDHHGRQSLNFQISFTLYPIIITVIWYVFSLVNNWLSDGTGPDLLGLMVGIVGVSFFIVFFVLYGALAIIAIISALLGKKFTYPMTIKFFK</sequence>
<proteinExistence type="predicted"/>
<dbReference type="Pfam" id="PF09685">
    <property type="entry name" value="MamF_MmsF"/>
    <property type="match status" value="1"/>
</dbReference>
<feature type="transmembrane region" description="Helical" evidence="5">
    <location>
        <begin position="152"/>
        <end position="170"/>
    </location>
</feature>
<feature type="transmembrane region" description="Helical" evidence="5">
    <location>
        <begin position="12"/>
        <end position="30"/>
    </location>
</feature>
<evidence type="ECO:0000256" key="2">
    <source>
        <dbReference type="ARBA" id="ARBA00022692"/>
    </source>
</evidence>
<feature type="transmembrane region" description="Helical" evidence="5">
    <location>
        <begin position="292"/>
        <end position="325"/>
    </location>
</feature>
<feature type="transmembrane region" description="Helical" evidence="5">
    <location>
        <begin position="89"/>
        <end position="115"/>
    </location>
</feature>
<evidence type="ECO:0000256" key="4">
    <source>
        <dbReference type="ARBA" id="ARBA00023136"/>
    </source>
</evidence>
<gene>
    <name evidence="6" type="ORF">KS419_08030</name>
</gene>
<reference evidence="6 7" key="1">
    <citation type="submission" date="2021-06" db="EMBL/GenBank/DDBJ databases">
        <title>Bacillus sp. RD4P76, an endophyte from a halophyte.</title>
        <authorList>
            <person name="Sun J.-Q."/>
        </authorList>
    </citation>
    <scope>NUCLEOTIDE SEQUENCE [LARGE SCALE GENOMIC DNA]</scope>
    <source>
        <strain evidence="6 7">CGMCC 1.15917</strain>
    </source>
</reference>
<keyword evidence="3 5" id="KW-1133">Transmembrane helix</keyword>
<dbReference type="Proteomes" id="UP000784880">
    <property type="component" value="Unassembled WGS sequence"/>
</dbReference>
<dbReference type="InterPro" id="IPR019109">
    <property type="entry name" value="MamF_MmsF"/>
</dbReference>
<keyword evidence="7" id="KW-1185">Reference proteome</keyword>
<evidence type="ECO:0000256" key="5">
    <source>
        <dbReference type="SAM" id="Phobius"/>
    </source>
</evidence>
<feature type="transmembrane region" description="Helical" evidence="5">
    <location>
        <begin position="221"/>
        <end position="241"/>
    </location>
</feature>
<evidence type="ECO:0000313" key="7">
    <source>
        <dbReference type="Proteomes" id="UP000784880"/>
    </source>
</evidence>
<keyword evidence="2 5" id="KW-0812">Transmembrane</keyword>